<comment type="subcellular location">
    <subcellularLocation>
        <location evidence="2 6">Secreted</location>
        <location evidence="2 6">Cell wall</location>
    </subcellularLocation>
</comment>
<feature type="transmembrane region" description="Helical" evidence="7">
    <location>
        <begin position="20"/>
        <end position="37"/>
    </location>
</feature>
<gene>
    <name evidence="8" type="ORF">F0562_016326</name>
</gene>
<proteinExistence type="inferred from homology"/>
<evidence type="ECO:0000313" key="8">
    <source>
        <dbReference type="EMBL" id="KAA8518900.1"/>
    </source>
</evidence>
<name>A0A5J4ZJP5_9ASTE</name>
<dbReference type="Pfam" id="PF03283">
    <property type="entry name" value="PAE"/>
    <property type="match status" value="1"/>
</dbReference>
<evidence type="ECO:0000256" key="1">
    <source>
        <dbReference type="ARBA" id="ARBA00003534"/>
    </source>
</evidence>
<keyword evidence="9" id="KW-1185">Reference proteome</keyword>
<evidence type="ECO:0000256" key="4">
    <source>
        <dbReference type="ARBA" id="ARBA00022512"/>
    </source>
</evidence>
<dbReference type="AlphaFoldDB" id="A0A5J4ZJP5"/>
<dbReference type="GO" id="GO:0016787">
    <property type="term" value="F:hydrolase activity"/>
    <property type="evidence" value="ECO:0007669"/>
    <property type="project" value="UniProtKB-KW"/>
</dbReference>
<keyword evidence="7" id="KW-1133">Transmembrane helix</keyword>
<accession>A0A5J4ZJP5</accession>
<comment type="function">
    <text evidence="1 6">Hydrolyzes acetyl esters in homogalacturonan regions of pectin. In type I primary cell wall, galacturonic acid residues of pectin can be acetylated at the O-2 and O-3 positions. Decreasing the degree of acetylation of pectin gels in vitro alters their physical properties.</text>
</comment>
<keyword evidence="6" id="KW-0964">Secreted</keyword>
<dbReference type="EC" id="3.1.1.-" evidence="6"/>
<evidence type="ECO:0000256" key="5">
    <source>
        <dbReference type="ARBA" id="ARBA00023316"/>
    </source>
</evidence>
<evidence type="ECO:0000256" key="7">
    <source>
        <dbReference type="SAM" id="Phobius"/>
    </source>
</evidence>
<keyword evidence="7" id="KW-0812">Transmembrane</keyword>
<evidence type="ECO:0000256" key="6">
    <source>
        <dbReference type="RuleBase" id="RU363114"/>
    </source>
</evidence>
<sequence>MGDHRLRGLIWWRKWTKREWAVAAAGFAIFIIAFSLTSDSRTKSSIADQPFDSSTIDWVPLTLLRDTKIKGAFCLDGSAPGYHLQRGFGSGADSWVLHIEGGGWCNTIGIMFFP</sequence>
<reference evidence="8 9" key="1">
    <citation type="submission" date="2019-09" db="EMBL/GenBank/DDBJ databases">
        <title>A chromosome-level genome assembly of the Chinese tupelo Nyssa sinensis.</title>
        <authorList>
            <person name="Yang X."/>
            <person name="Kang M."/>
            <person name="Yang Y."/>
            <person name="Xiong H."/>
            <person name="Wang M."/>
            <person name="Zhang Z."/>
            <person name="Wang Z."/>
            <person name="Wu H."/>
            <person name="Ma T."/>
            <person name="Liu J."/>
            <person name="Xi Z."/>
        </authorList>
    </citation>
    <scope>NUCLEOTIDE SEQUENCE [LARGE SCALE GENOMIC DNA]</scope>
    <source>
        <strain evidence="8">J267</strain>
        <tissue evidence="8">Leaf</tissue>
    </source>
</reference>
<dbReference type="Proteomes" id="UP000325577">
    <property type="component" value="Linkage Group LG7"/>
</dbReference>
<evidence type="ECO:0000313" key="9">
    <source>
        <dbReference type="Proteomes" id="UP000325577"/>
    </source>
</evidence>
<dbReference type="GO" id="GO:0071555">
    <property type="term" value="P:cell wall organization"/>
    <property type="evidence" value="ECO:0007669"/>
    <property type="project" value="UniProtKB-KW"/>
</dbReference>
<protein>
    <recommendedName>
        <fullName evidence="6">Pectin acetylesterase</fullName>
        <ecNumber evidence="6">3.1.1.-</ecNumber>
    </recommendedName>
</protein>
<comment type="similarity">
    <text evidence="3 6">Belongs to the pectinacetylesterase family.</text>
</comment>
<dbReference type="OrthoDB" id="1703246at2759"/>
<evidence type="ECO:0000256" key="3">
    <source>
        <dbReference type="ARBA" id="ARBA00005784"/>
    </source>
</evidence>
<organism evidence="8 9">
    <name type="scientific">Nyssa sinensis</name>
    <dbReference type="NCBI Taxonomy" id="561372"/>
    <lineage>
        <taxon>Eukaryota</taxon>
        <taxon>Viridiplantae</taxon>
        <taxon>Streptophyta</taxon>
        <taxon>Embryophyta</taxon>
        <taxon>Tracheophyta</taxon>
        <taxon>Spermatophyta</taxon>
        <taxon>Magnoliopsida</taxon>
        <taxon>eudicotyledons</taxon>
        <taxon>Gunneridae</taxon>
        <taxon>Pentapetalae</taxon>
        <taxon>asterids</taxon>
        <taxon>Cornales</taxon>
        <taxon>Nyssaceae</taxon>
        <taxon>Nyssa</taxon>
    </lineage>
</organism>
<keyword evidence="4 6" id="KW-0134">Cell wall</keyword>
<evidence type="ECO:0000256" key="2">
    <source>
        <dbReference type="ARBA" id="ARBA00004191"/>
    </source>
</evidence>
<dbReference type="PANTHER" id="PTHR21562">
    <property type="entry name" value="NOTUM-RELATED"/>
    <property type="match status" value="1"/>
</dbReference>
<dbReference type="EMBL" id="CM018050">
    <property type="protein sequence ID" value="KAA8518900.1"/>
    <property type="molecule type" value="Genomic_DNA"/>
</dbReference>
<keyword evidence="5 6" id="KW-0961">Cell wall biogenesis/degradation</keyword>
<dbReference type="InterPro" id="IPR004963">
    <property type="entry name" value="PAE/NOTUM"/>
</dbReference>
<keyword evidence="6" id="KW-0378">Hydrolase</keyword>
<keyword evidence="7" id="KW-0472">Membrane</keyword>
<dbReference type="PANTHER" id="PTHR21562:SF83">
    <property type="entry name" value="PECTIN ACETYLESTERASE 4"/>
    <property type="match status" value="1"/>
</dbReference>